<dbReference type="EMBL" id="CP027116">
    <property type="protein sequence ID" value="AVM24891.1"/>
    <property type="molecule type" value="Genomic_DNA"/>
</dbReference>
<sequence>MEKTVIIDGKEIRFKTNGATPLKYKLQFGKDFLSEILKLSVLKNIQDFENIDSSAMEKIDFEVLYNITWTFAKTADQTIPEPEKWLETFDQFPIIEVFGELQELLIANLQSKKK</sequence>
<evidence type="ECO:0000313" key="1">
    <source>
        <dbReference type="EMBL" id="AVM24891.1"/>
    </source>
</evidence>
<dbReference type="Proteomes" id="UP000264960">
    <property type="component" value="Chromosome"/>
</dbReference>
<proteinExistence type="predicted"/>
<gene>
    <name evidence="1" type="ORF">C5695_13950</name>
</gene>
<accession>A0AAD0HPE1</accession>
<organism evidence="1 2">
    <name type="scientific">Bacillus pumilus</name>
    <name type="common">Bacillus mesentericus</name>
    <dbReference type="NCBI Taxonomy" id="1408"/>
    <lineage>
        <taxon>Bacteria</taxon>
        <taxon>Bacillati</taxon>
        <taxon>Bacillota</taxon>
        <taxon>Bacilli</taxon>
        <taxon>Bacillales</taxon>
        <taxon>Bacillaceae</taxon>
        <taxon>Bacillus</taxon>
    </lineage>
</organism>
<dbReference type="AlphaFoldDB" id="A0AAD0HPE1"/>
<protein>
    <submittedName>
        <fullName evidence="1">Uncharacterized protein</fullName>
    </submittedName>
</protein>
<reference evidence="1 2" key="1">
    <citation type="submission" date="2018-02" db="EMBL/GenBank/DDBJ databases">
        <title>The complete genome of two Bacillus pumilus strains from Cuatro Cienegas, Coahuila, Mexico.</title>
        <authorList>
            <person name="Zarza E."/>
            <person name="Alcaraz L.D."/>
            <person name="Aguilar-Salinas B."/>
            <person name="Islas A."/>
            <person name="Olmedo-Alvarez G."/>
        </authorList>
    </citation>
    <scope>NUCLEOTIDE SEQUENCE [LARGE SCALE GENOMIC DNA]</scope>
    <source>
        <strain evidence="1 2">145</strain>
    </source>
</reference>
<evidence type="ECO:0000313" key="2">
    <source>
        <dbReference type="Proteomes" id="UP000264960"/>
    </source>
</evidence>
<name>A0AAD0HPE1_BACPU</name>
<dbReference type="RefSeq" id="WP_117731231.1">
    <property type="nucleotide sequence ID" value="NZ_CP027116.1"/>
</dbReference>